<dbReference type="EMBL" id="GBRH01183379">
    <property type="protein sequence ID" value="JAE14517.1"/>
    <property type="molecule type" value="Transcribed_RNA"/>
</dbReference>
<reference evidence="1" key="1">
    <citation type="submission" date="2014-09" db="EMBL/GenBank/DDBJ databases">
        <authorList>
            <person name="Magalhaes I.L.F."/>
            <person name="Oliveira U."/>
            <person name="Santos F.R."/>
            <person name="Vidigal T.H.D.A."/>
            <person name="Brescovit A.D."/>
            <person name="Santos A.J."/>
        </authorList>
    </citation>
    <scope>NUCLEOTIDE SEQUENCE</scope>
    <source>
        <tissue evidence="1">Shoot tissue taken approximately 20 cm above the soil surface</tissue>
    </source>
</reference>
<evidence type="ECO:0000313" key="1">
    <source>
        <dbReference type="EMBL" id="JAE14517.1"/>
    </source>
</evidence>
<proteinExistence type="predicted"/>
<reference evidence="1" key="2">
    <citation type="journal article" date="2015" name="Data Brief">
        <title>Shoot transcriptome of the giant reed, Arundo donax.</title>
        <authorList>
            <person name="Barrero R.A."/>
            <person name="Guerrero F.D."/>
            <person name="Moolhuijzen P."/>
            <person name="Goolsby J.A."/>
            <person name="Tidwell J."/>
            <person name="Bellgard S.E."/>
            <person name="Bellgard M.I."/>
        </authorList>
    </citation>
    <scope>NUCLEOTIDE SEQUENCE</scope>
    <source>
        <tissue evidence="1">Shoot tissue taken approximately 20 cm above the soil surface</tissue>
    </source>
</reference>
<protein>
    <submittedName>
        <fullName evidence="1">Uncharacterized protein</fullName>
    </submittedName>
</protein>
<accession>A0A0A9FQE3</accession>
<name>A0A0A9FQE3_ARUDO</name>
<dbReference type="AlphaFoldDB" id="A0A0A9FQE3"/>
<organism evidence="1">
    <name type="scientific">Arundo donax</name>
    <name type="common">Giant reed</name>
    <name type="synonym">Donax arundinaceus</name>
    <dbReference type="NCBI Taxonomy" id="35708"/>
    <lineage>
        <taxon>Eukaryota</taxon>
        <taxon>Viridiplantae</taxon>
        <taxon>Streptophyta</taxon>
        <taxon>Embryophyta</taxon>
        <taxon>Tracheophyta</taxon>
        <taxon>Spermatophyta</taxon>
        <taxon>Magnoliopsida</taxon>
        <taxon>Liliopsida</taxon>
        <taxon>Poales</taxon>
        <taxon>Poaceae</taxon>
        <taxon>PACMAD clade</taxon>
        <taxon>Arundinoideae</taxon>
        <taxon>Arundineae</taxon>
        <taxon>Arundo</taxon>
    </lineage>
</organism>
<sequence length="39" mass="4851">MNTSKIWVCYPNIVTLQIVPIVKIMRHHHLLHLWRLIWF</sequence>